<feature type="region of interest" description="Disordered" evidence="1">
    <location>
        <begin position="1"/>
        <end position="32"/>
    </location>
</feature>
<keyword evidence="2" id="KW-0812">Transmembrane</keyword>
<reference evidence="3" key="2">
    <citation type="submission" date="2018-10" db="UniProtKB">
        <authorList>
            <consortium name="EnsemblPlants"/>
        </authorList>
    </citation>
    <scope>IDENTIFICATION</scope>
</reference>
<feature type="region of interest" description="Disordered" evidence="1">
    <location>
        <begin position="161"/>
        <end position="185"/>
    </location>
</feature>
<evidence type="ECO:0000256" key="1">
    <source>
        <dbReference type="SAM" id="MobiDB-lite"/>
    </source>
</evidence>
<evidence type="ECO:0000313" key="4">
    <source>
        <dbReference type="Proteomes" id="UP000019116"/>
    </source>
</evidence>
<feature type="compositionally biased region" description="Basic and acidic residues" evidence="1">
    <location>
        <begin position="161"/>
        <end position="171"/>
    </location>
</feature>
<evidence type="ECO:0000256" key="2">
    <source>
        <dbReference type="SAM" id="Phobius"/>
    </source>
</evidence>
<dbReference type="Proteomes" id="UP000019116">
    <property type="component" value="Chromosome 1A"/>
</dbReference>
<dbReference type="EnsemblPlants" id="TraesCS1A02G284200.1">
    <property type="protein sequence ID" value="TraesCS1A02G284200.1.cds1"/>
    <property type="gene ID" value="TraesCS1A02G284200"/>
</dbReference>
<sequence length="317" mass="34956">MDRARGHRSGAGSLGHGAPGLQGDAPLTGHGEHGGVVQEVLELHHGLQYPPEVVGAHEAGGAQPAHGVDVDGEAPLPELEARHLAAGEAADELLVHVPERDHGRPQLVHGRLHGLRLEHEEHHLGLLGAEAERERVPRLVRQDGEAGGHVGGGGRERQALQLAQERRRDVQQPEQLQRRRATHRERLDDELPAEADALHVAARLEARLRRRRRAAGLVLLLLVLLLVLAVLVLLLLLCHGDGWRAAPLLCFPCSRCRCWSELCCWGKGRNEEPHRHLPSLRCASSCSGCWYDHTAKFLVRVKDHPLHHLDIIQDKLD</sequence>
<keyword evidence="4" id="KW-1185">Reference proteome</keyword>
<feature type="transmembrane region" description="Helical" evidence="2">
    <location>
        <begin position="217"/>
        <end position="237"/>
    </location>
</feature>
<accession>A0A3B5Y3K5</accession>
<dbReference type="Gramene" id="TraesCS1A03G0717200.1">
    <property type="protein sequence ID" value="TraesCS1A03G0717200.1.CDS1"/>
    <property type="gene ID" value="TraesCS1A03G0717200"/>
</dbReference>
<name>A0A3B5Y3K5_WHEAT</name>
<keyword evidence="2" id="KW-1133">Transmembrane helix</keyword>
<dbReference type="AlphaFoldDB" id="A0A3B5Y3K5"/>
<proteinExistence type="predicted"/>
<protein>
    <submittedName>
        <fullName evidence="3">Uncharacterized protein</fullName>
    </submittedName>
</protein>
<evidence type="ECO:0000313" key="3">
    <source>
        <dbReference type="EnsemblPlants" id="TraesCS1A02G284200.1.cds1"/>
    </source>
</evidence>
<dbReference type="Gramene" id="TraesCS1A02G284200.1">
    <property type="protein sequence ID" value="TraesCS1A02G284200.1.cds1"/>
    <property type="gene ID" value="TraesCS1A02G284200"/>
</dbReference>
<reference evidence="3" key="1">
    <citation type="submission" date="2018-08" db="EMBL/GenBank/DDBJ databases">
        <authorList>
            <person name="Rossello M."/>
        </authorList>
    </citation>
    <scope>NUCLEOTIDE SEQUENCE [LARGE SCALE GENOMIC DNA]</scope>
    <source>
        <strain evidence="3">cv. Chinese Spring</strain>
    </source>
</reference>
<keyword evidence="2" id="KW-0472">Membrane</keyword>
<organism evidence="3">
    <name type="scientific">Triticum aestivum</name>
    <name type="common">Wheat</name>
    <dbReference type="NCBI Taxonomy" id="4565"/>
    <lineage>
        <taxon>Eukaryota</taxon>
        <taxon>Viridiplantae</taxon>
        <taxon>Streptophyta</taxon>
        <taxon>Embryophyta</taxon>
        <taxon>Tracheophyta</taxon>
        <taxon>Spermatophyta</taxon>
        <taxon>Magnoliopsida</taxon>
        <taxon>Liliopsida</taxon>
        <taxon>Poales</taxon>
        <taxon>Poaceae</taxon>
        <taxon>BOP clade</taxon>
        <taxon>Pooideae</taxon>
        <taxon>Triticodae</taxon>
        <taxon>Triticeae</taxon>
        <taxon>Triticinae</taxon>
        <taxon>Triticum</taxon>
    </lineage>
</organism>